<keyword evidence="2" id="KW-1185">Reference proteome</keyword>
<dbReference type="PATRIC" id="fig|1114963.3.peg.4720"/>
<dbReference type="AlphaFoldDB" id="A0A0J7XGN4"/>
<dbReference type="RefSeq" id="WP_059153449.1">
    <property type="nucleotide sequence ID" value="NZ_KQ130460.1"/>
</dbReference>
<dbReference type="SUPFAM" id="SSF51395">
    <property type="entry name" value="FMN-linked oxidoreductases"/>
    <property type="match status" value="1"/>
</dbReference>
<sequence>MSAAGVLFLPIRIGETGIRDRMAMAPMTREFSADGVPGVIVSAVHGAGREIMPQLWHVGVKGSATAVNR</sequence>
<dbReference type="OrthoDB" id="9804454at2"/>
<dbReference type="EMBL" id="JACU01000014">
    <property type="protein sequence ID" value="KMS50932.1"/>
    <property type="molecule type" value="Genomic_DNA"/>
</dbReference>
<name>A0A0J7XGN4_9SPHN</name>
<gene>
    <name evidence="1" type="ORF">V474_05380</name>
</gene>
<organism evidence="1 2">
    <name type="scientific">Novosphingobium barchaimii LL02</name>
    <dbReference type="NCBI Taxonomy" id="1114963"/>
    <lineage>
        <taxon>Bacteria</taxon>
        <taxon>Pseudomonadati</taxon>
        <taxon>Pseudomonadota</taxon>
        <taxon>Alphaproteobacteria</taxon>
        <taxon>Sphingomonadales</taxon>
        <taxon>Sphingomonadaceae</taxon>
        <taxon>Novosphingobium</taxon>
    </lineage>
</organism>
<dbReference type="InterPro" id="IPR013785">
    <property type="entry name" value="Aldolase_TIM"/>
</dbReference>
<proteinExistence type="predicted"/>
<evidence type="ECO:0000313" key="2">
    <source>
        <dbReference type="Proteomes" id="UP000052268"/>
    </source>
</evidence>
<reference evidence="1 2" key="1">
    <citation type="journal article" date="2015" name="G3 (Bethesda)">
        <title>Insights into Ongoing Evolution of the Hexachlorocyclohexane Catabolic Pathway from Comparative Genomics of Ten Sphingomonadaceae Strains.</title>
        <authorList>
            <person name="Pearce S.L."/>
            <person name="Oakeshott J.G."/>
            <person name="Pandey G."/>
        </authorList>
    </citation>
    <scope>NUCLEOTIDE SEQUENCE [LARGE SCALE GENOMIC DNA]</scope>
    <source>
        <strain evidence="1 2">LL02</strain>
    </source>
</reference>
<accession>A0A0J7XGN4</accession>
<comment type="caution">
    <text evidence="1">The sequence shown here is derived from an EMBL/GenBank/DDBJ whole genome shotgun (WGS) entry which is preliminary data.</text>
</comment>
<dbReference type="Proteomes" id="UP000052268">
    <property type="component" value="Unassembled WGS sequence"/>
</dbReference>
<dbReference type="Gene3D" id="3.20.20.70">
    <property type="entry name" value="Aldolase class I"/>
    <property type="match status" value="1"/>
</dbReference>
<evidence type="ECO:0000313" key="1">
    <source>
        <dbReference type="EMBL" id="KMS50932.1"/>
    </source>
</evidence>
<evidence type="ECO:0008006" key="3">
    <source>
        <dbReference type="Google" id="ProtNLM"/>
    </source>
</evidence>
<protein>
    <recommendedName>
        <fullName evidence="3">NADH:flavin oxidoreductase/NADH oxidase N-terminal domain-containing protein</fullName>
    </recommendedName>
</protein>